<evidence type="ECO:0000256" key="2">
    <source>
        <dbReference type="ARBA" id="ARBA00022676"/>
    </source>
</evidence>
<dbReference type="Gene3D" id="3.90.550.10">
    <property type="entry name" value="Spore Coat Polysaccharide Biosynthesis Protein SpsA, Chain A"/>
    <property type="match status" value="1"/>
</dbReference>
<proteinExistence type="predicted"/>
<dbReference type="Proteomes" id="UP000031518">
    <property type="component" value="Unassembled WGS sequence"/>
</dbReference>
<keyword evidence="3 9" id="KW-0808">Transferase</keyword>
<evidence type="ECO:0000256" key="7">
    <source>
        <dbReference type="SAM" id="Phobius"/>
    </source>
</evidence>
<keyword evidence="6 7" id="KW-0472">Membrane</keyword>
<dbReference type="EMBL" id="CBXV010000006">
    <property type="protein sequence ID" value="CDM65837.1"/>
    <property type="molecule type" value="Genomic_DNA"/>
</dbReference>
<protein>
    <submittedName>
        <fullName evidence="9">Glycosyl transferase</fullName>
    </submittedName>
</protein>
<keyword evidence="2" id="KW-0328">Glycosyltransferase</keyword>
<keyword evidence="4 7" id="KW-0812">Transmembrane</keyword>
<evidence type="ECO:0000256" key="4">
    <source>
        <dbReference type="ARBA" id="ARBA00022692"/>
    </source>
</evidence>
<evidence type="ECO:0000256" key="6">
    <source>
        <dbReference type="ARBA" id="ARBA00023136"/>
    </source>
</evidence>
<accession>A0A0B6WYM8</accession>
<evidence type="ECO:0000256" key="3">
    <source>
        <dbReference type="ARBA" id="ARBA00022679"/>
    </source>
</evidence>
<dbReference type="InterPro" id="IPR029044">
    <property type="entry name" value="Nucleotide-diphossugar_trans"/>
</dbReference>
<dbReference type="AlphaFoldDB" id="A0A0B6WYM8"/>
<dbReference type="GO" id="GO:0016757">
    <property type="term" value="F:glycosyltransferase activity"/>
    <property type="evidence" value="ECO:0007669"/>
    <property type="project" value="UniProtKB-KW"/>
</dbReference>
<dbReference type="SUPFAM" id="SSF53448">
    <property type="entry name" value="Nucleotide-diphospho-sugar transferases"/>
    <property type="match status" value="1"/>
</dbReference>
<evidence type="ECO:0000256" key="5">
    <source>
        <dbReference type="ARBA" id="ARBA00022989"/>
    </source>
</evidence>
<dbReference type="STRING" id="454194.PYK22_01844"/>
<comment type="subcellular location">
    <subcellularLocation>
        <location evidence="1">Membrane</location>
        <topology evidence="1">Multi-pass membrane protein</topology>
    </subcellularLocation>
</comment>
<sequence length="323" mass="36580">MCEVAAQRSRPILAIVVPCYNEAPLIVDTARKLVEILEELSSHGEIDNQSFIYFVDDGSQDETWLKICHLHQMNPQKIKGLKLARNFGSQSAILAGILSVRERAHCAITIDADLQQDERAIPLFLKSYKRGAEIVFGVRCDRSADSFWKKSTALIFYKCMKAMGVRIIENHADYRLISRKVIDSLAEFREYNLFLRGIFADLGFKTETVYFKAGRRQIGETKFSFKKMASLALNGITSFSVMPLRLISILGAGIFIFSCVMSIWILFKALFGKVVPGWASTLIPIYILGGLQIMLLGILGEYIGRIYKEVKARPRFIKDIELF</sequence>
<evidence type="ECO:0000256" key="1">
    <source>
        <dbReference type="ARBA" id="ARBA00004141"/>
    </source>
</evidence>
<feature type="transmembrane region" description="Helical" evidence="7">
    <location>
        <begin position="246"/>
        <end position="271"/>
    </location>
</feature>
<dbReference type="RefSeq" id="WP_041976645.1">
    <property type="nucleotide sequence ID" value="NZ_CBXV010000006.1"/>
</dbReference>
<feature type="domain" description="Glycosyltransferase 2-like" evidence="8">
    <location>
        <begin position="15"/>
        <end position="183"/>
    </location>
</feature>
<reference evidence="9 10" key="2">
    <citation type="submission" date="2015-01" db="EMBL/GenBank/DDBJ databases">
        <title>Complete genome sequence of Pyrinomonas methylaliphatogenes type strain K22T.</title>
        <authorList>
            <person name="Lee K.C.Y."/>
            <person name="Power J.F."/>
            <person name="Dunfield P.F."/>
            <person name="Morgan X.C."/>
            <person name="Huttenhower C."/>
            <person name="Stott M.B."/>
        </authorList>
    </citation>
    <scope>NUCLEOTIDE SEQUENCE [LARGE SCALE GENOMIC DNA]</scope>
    <source>
        <strain evidence="9 10">K22</strain>
    </source>
</reference>
<name>A0A0B6WYM8_9BACT</name>
<dbReference type="PANTHER" id="PTHR48090:SF1">
    <property type="entry name" value="PROPHAGE BACTOPRENOL GLUCOSYL TRANSFERASE HOMOLOG"/>
    <property type="match status" value="1"/>
</dbReference>
<evidence type="ECO:0000313" key="10">
    <source>
        <dbReference type="Proteomes" id="UP000031518"/>
    </source>
</evidence>
<keyword evidence="5 7" id="KW-1133">Transmembrane helix</keyword>
<reference evidence="9 10" key="1">
    <citation type="submission" date="2013-12" db="EMBL/GenBank/DDBJ databases">
        <authorList>
            <person name="Stott M."/>
        </authorList>
    </citation>
    <scope>NUCLEOTIDE SEQUENCE [LARGE SCALE GENOMIC DNA]</scope>
    <source>
        <strain evidence="9 10">K22</strain>
    </source>
</reference>
<dbReference type="CDD" id="cd04187">
    <property type="entry name" value="DPM1_like_bac"/>
    <property type="match status" value="1"/>
</dbReference>
<keyword evidence="10" id="KW-1185">Reference proteome</keyword>
<dbReference type="InterPro" id="IPR001173">
    <property type="entry name" value="Glyco_trans_2-like"/>
</dbReference>
<gene>
    <name evidence="9" type="ORF">PYK22_01844</name>
</gene>
<dbReference type="PANTHER" id="PTHR48090">
    <property type="entry name" value="UNDECAPRENYL-PHOSPHATE 4-DEOXY-4-FORMAMIDO-L-ARABINOSE TRANSFERASE-RELATED"/>
    <property type="match status" value="1"/>
</dbReference>
<dbReference type="OrthoDB" id="9807778at2"/>
<evidence type="ECO:0000259" key="8">
    <source>
        <dbReference type="Pfam" id="PF00535"/>
    </source>
</evidence>
<dbReference type="GO" id="GO:0005886">
    <property type="term" value="C:plasma membrane"/>
    <property type="evidence" value="ECO:0007669"/>
    <property type="project" value="TreeGrafter"/>
</dbReference>
<feature type="transmembrane region" description="Helical" evidence="7">
    <location>
        <begin position="283"/>
        <end position="303"/>
    </location>
</feature>
<evidence type="ECO:0000313" key="9">
    <source>
        <dbReference type="EMBL" id="CDM65837.1"/>
    </source>
</evidence>
<dbReference type="InterPro" id="IPR050256">
    <property type="entry name" value="Glycosyltransferase_2"/>
</dbReference>
<dbReference type="Pfam" id="PF00535">
    <property type="entry name" value="Glycos_transf_2"/>
    <property type="match status" value="1"/>
</dbReference>
<organism evidence="9 10">
    <name type="scientific">Pyrinomonas methylaliphatogenes</name>
    <dbReference type="NCBI Taxonomy" id="454194"/>
    <lineage>
        <taxon>Bacteria</taxon>
        <taxon>Pseudomonadati</taxon>
        <taxon>Acidobacteriota</taxon>
        <taxon>Blastocatellia</taxon>
        <taxon>Blastocatellales</taxon>
        <taxon>Pyrinomonadaceae</taxon>
        <taxon>Pyrinomonas</taxon>
    </lineage>
</organism>